<feature type="region of interest" description="Disordered" evidence="1">
    <location>
        <begin position="1"/>
        <end position="34"/>
    </location>
</feature>
<proteinExistence type="predicted"/>
<feature type="compositionally biased region" description="Basic and acidic residues" evidence="1">
    <location>
        <begin position="61"/>
        <end position="78"/>
    </location>
</feature>
<dbReference type="EMBL" id="CADCXU010012847">
    <property type="protein sequence ID" value="CAB0002729.1"/>
    <property type="molecule type" value="Genomic_DNA"/>
</dbReference>
<keyword evidence="3" id="KW-1185">Reference proteome</keyword>
<evidence type="ECO:0000256" key="1">
    <source>
        <dbReference type="SAM" id="MobiDB-lite"/>
    </source>
</evidence>
<feature type="region of interest" description="Disordered" evidence="1">
    <location>
        <begin position="53"/>
        <end position="78"/>
    </location>
</feature>
<evidence type="ECO:0000313" key="3">
    <source>
        <dbReference type="Proteomes" id="UP000479000"/>
    </source>
</evidence>
<feature type="compositionally biased region" description="Basic and acidic residues" evidence="1">
    <location>
        <begin position="16"/>
        <end position="26"/>
    </location>
</feature>
<dbReference type="AlphaFoldDB" id="A0A6H5GM85"/>
<reference evidence="2 3" key="1">
    <citation type="submission" date="2020-02" db="EMBL/GenBank/DDBJ databases">
        <authorList>
            <person name="Ferguson B K."/>
        </authorList>
    </citation>
    <scope>NUCLEOTIDE SEQUENCE [LARGE SCALE GENOMIC DNA]</scope>
</reference>
<dbReference type="Proteomes" id="UP000479000">
    <property type="component" value="Unassembled WGS sequence"/>
</dbReference>
<gene>
    <name evidence="2" type="ORF">NTEN_LOCUS8516</name>
</gene>
<sequence>MAVSTPSLMKVPSPDDGCRGLRRDRTAGPGEETVVSTPCRMRIVSRRWWPWTAADRTTGPGERKRNFHSHVDEDDVRR</sequence>
<accession>A0A6H5GM85</accession>
<name>A0A6H5GM85_9HEMI</name>
<evidence type="ECO:0000313" key="2">
    <source>
        <dbReference type="EMBL" id="CAB0002729.1"/>
    </source>
</evidence>
<protein>
    <submittedName>
        <fullName evidence="2">Uncharacterized protein</fullName>
    </submittedName>
</protein>
<organism evidence="2 3">
    <name type="scientific">Nesidiocoris tenuis</name>
    <dbReference type="NCBI Taxonomy" id="355587"/>
    <lineage>
        <taxon>Eukaryota</taxon>
        <taxon>Metazoa</taxon>
        <taxon>Ecdysozoa</taxon>
        <taxon>Arthropoda</taxon>
        <taxon>Hexapoda</taxon>
        <taxon>Insecta</taxon>
        <taxon>Pterygota</taxon>
        <taxon>Neoptera</taxon>
        <taxon>Paraneoptera</taxon>
        <taxon>Hemiptera</taxon>
        <taxon>Heteroptera</taxon>
        <taxon>Panheteroptera</taxon>
        <taxon>Cimicomorpha</taxon>
        <taxon>Miridae</taxon>
        <taxon>Dicyphina</taxon>
        <taxon>Nesidiocoris</taxon>
    </lineage>
</organism>